<dbReference type="Gene3D" id="3.40.50.1980">
    <property type="entry name" value="Nitrogenase molybdenum iron protein domain"/>
    <property type="match status" value="2"/>
</dbReference>
<organism evidence="3 4">
    <name type="scientific">Halalkalibacter krulwichiae</name>
    <dbReference type="NCBI Taxonomy" id="199441"/>
    <lineage>
        <taxon>Bacteria</taxon>
        <taxon>Bacillati</taxon>
        <taxon>Bacillota</taxon>
        <taxon>Bacilli</taxon>
        <taxon>Bacillales</taxon>
        <taxon>Bacillaceae</taxon>
        <taxon>Halalkalibacter</taxon>
    </lineage>
</organism>
<dbReference type="InterPro" id="IPR002491">
    <property type="entry name" value="ABC_transptr_periplasmic_BD"/>
</dbReference>
<dbReference type="KEGG" id="bkw:BkAM31D_19805"/>
<dbReference type="SUPFAM" id="SSF53807">
    <property type="entry name" value="Helical backbone' metal receptor"/>
    <property type="match status" value="1"/>
</dbReference>
<evidence type="ECO:0000259" key="2">
    <source>
        <dbReference type="PROSITE" id="PS50983"/>
    </source>
</evidence>
<name>A0A1X9MGZ8_9BACI</name>
<reference evidence="3 4" key="1">
    <citation type="submission" date="2017-04" db="EMBL/GenBank/DDBJ databases">
        <title>Bacillus krulwichiae AM31D Genome sequencing and assembly.</title>
        <authorList>
            <person name="Krulwich T.A."/>
            <person name="Anastor L."/>
            <person name="Ehrlich R."/>
            <person name="Ehrlich G.D."/>
            <person name="Janto B."/>
        </authorList>
    </citation>
    <scope>NUCLEOTIDE SEQUENCE [LARGE SCALE GENOMIC DNA]</scope>
    <source>
        <strain evidence="3 4">AM31D</strain>
    </source>
</reference>
<sequence>MRIVSICPSNTELLAYLNLLPQLIAVDDFSDWPKVVHGLPRLGPDLSIRMDELEAMEPDLVIASLSVPGMEKNVDELIKRGIPHVVYNPNSLTDIRDNLLDLGKRTNKEQEAFEITEAYDRFIYTYREKSKLVTKKSLYWEWWPKPVFTPGAKNWLTEISQLAGGRNVYDHVDLASVQTDWQDVYDHNPDHVCLAWVGVHTKKVKPNILWKRPNWSNLKALQTNQVHVLEEELYCRPSPRLLLGLQKLASLLHPDVMPNDDGLDPLLDATIKKEE</sequence>
<gene>
    <name evidence="3" type="primary">btuF_2</name>
    <name evidence="3" type="ORF">BkAM31D_19805</name>
</gene>
<feature type="domain" description="Fe/B12 periplasmic-binding" evidence="2">
    <location>
        <begin position="2"/>
        <end position="256"/>
    </location>
</feature>
<comment type="similarity">
    <text evidence="1">Belongs to the bacterial solute-binding protein 8 family.</text>
</comment>
<dbReference type="Pfam" id="PF01497">
    <property type="entry name" value="Peripla_BP_2"/>
    <property type="match status" value="1"/>
</dbReference>
<dbReference type="Proteomes" id="UP000193006">
    <property type="component" value="Chromosome"/>
</dbReference>
<dbReference type="GO" id="GO:0071281">
    <property type="term" value="P:cellular response to iron ion"/>
    <property type="evidence" value="ECO:0007669"/>
    <property type="project" value="TreeGrafter"/>
</dbReference>
<dbReference type="CDD" id="cd01144">
    <property type="entry name" value="BtuF"/>
    <property type="match status" value="1"/>
</dbReference>
<evidence type="ECO:0000256" key="1">
    <source>
        <dbReference type="ARBA" id="ARBA00008814"/>
    </source>
</evidence>
<dbReference type="STRING" id="199441.BkAM31D_19805"/>
<evidence type="ECO:0000313" key="4">
    <source>
        <dbReference type="Proteomes" id="UP000193006"/>
    </source>
</evidence>
<dbReference type="PANTHER" id="PTHR30535:SF34">
    <property type="entry name" value="MOLYBDATE-BINDING PROTEIN MOLA"/>
    <property type="match status" value="1"/>
</dbReference>
<dbReference type="RefSeq" id="WP_066156433.1">
    <property type="nucleotide sequence ID" value="NZ_CP020814.1"/>
</dbReference>
<protein>
    <submittedName>
        <fullName evidence="3">Vitamin B12-binding protein</fullName>
    </submittedName>
</protein>
<keyword evidence="4" id="KW-1185">Reference proteome</keyword>
<dbReference type="AlphaFoldDB" id="A0A1X9MGZ8"/>
<proteinExistence type="inferred from homology"/>
<dbReference type="EMBL" id="CP020814">
    <property type="protein sequence ID" value="ARK31904.1"/>
    <property type="molecule type" value="Genomic_DNA"/>
</dbReference>
<accession>A0A1X9MGZ8</accession>
<dbReference type="PROSITE" id="PS50983">
    <property type="entry name" value="FE_B12_PBP"/>
    <property type="match status" value="1"/>
</dbReference>
<evidence type="ECO:0000313" key="3">
    <source>
        <dbReference type="EMBL" id="ARK31904.1"/>
    </source>
</evidence>
<dbReference type="PANTHER" id="PTHR30535">
    <property type="entry name" value="VITAMIN B12-BINDING PROTEIN"/>
    <property type="match status" value="1"/>
</dbReference>
<dbReference type="InterPro" id="IPR050902">
    <property type="entry name" value="ABC_Transporter_SBP"/>
</dbReference>